<dbReference type="HOGENOM" id="CLU_1885398_0_0_1"/>
<dbReference type="Proteomes" id="UP000011761">
    <property type="component" value="Unassembled WGS sequence"/>
</dbReference>
<dbReference type="RefSeq" id="XP_007682013.1">
    <property type="nucleotide sequence ID" value="XM_007683823.1"/>
</dbReference>
<dbReference type="KEGG" id="bcom:BAUCODRAFT_335426"/>
<evidence type="ECO:0000313" key="3">
    <source>
        <dbReference type="Proteomes" id="UP000011761"/>
    </source>
</evidence>
<dbReference type="AlphaFoldDB" id="M2LAL5"/>
<accession>M2LAL5</accession>
<sequence length="135" mass="13966">MSIVSTCSLRYWQRDVVGIDFAAGLAIVSVKGPLSSPASVQHFSFPPEPPCLPPSLNTPQTPSSPSEHSPQAQQSCEEAAPPSEVTVVSQALVSRETSSAGPALPSIRPSLDAASTAPCAASKRISKAQRVSLVS</sequence>
<feature type="compositionally biased region" description="Polar residues" evidence="1">
    <location>
        <begin position="60"/>
        <end position="76"/>
    </location>
</feature>
<dbReference type="GeneID" id="19112153"/>
<dbReference type="EMBL" id="KB445566">
    <property type="protein sequence ID" value="EMC90857.1"/>
    <property type="molecule type" value="Genomic_DNA"/>
</dbReference>
<keyword evidence="3" id="KW-1185">Reference proteome</keyword>
<proteinExistence type="predicted"/>
<reference evidence="2 3" key="1">
    <citation type="journal article" date="2012" name="PLoS Pathog.">
        <title>Diverse lifestyles and strategies of plant pathogenesis encoded in the genomes of eighteen Dothideomycetes fungi.</title>
        <authorList>
            <person name="Ohm R.A."/>
            <person name="Feau N."/>
            <person name="Henrissat B."/>
            <person name="Schoch C.L."/>
            <person name="Horwitz B.A."/>
            <person name="Barry K.W."/>
            <person name="Condon B.J."/>
            <person name="Copeland A.C."/>
            <person name="Dhillon B."/>
            <person name="Glaser F."/>
            <person name="Hesse C.N."/>
            <person name="Kosti I."/>
            <person name="LaButti K."/>
            <person name="Lindquist E.A."/>
            <person name="Lucas S."/>
            <person name="Salamov A.A."/>
            <person name="Bradshaw R.E."/>
            <person name="Ciuffetti L."/>
            <person name="Hamelin R.C."/>
            <person name="Kema G.H.J."/>
            <person name="Lawrence C."/>
            <person name="Scott J.A."/>
            <person name="Spatafora J.W."/>
            <person name="Turgeon B.G."/>
            <person name="de Wit P.J.G.M."/>
            <person name="Zhong S."/>
            <person name="Goodwin S.B."/>
            <person name="Grigoriev I.V."/>
        </authorList>
    </citation>
    <scope>NUCLEOTIDE SEQUENCE [LARGE SCALE GENOMIC DNA]</scope>
    <source>
        <strain evidence="2 3">UAMH 10762</strain>
    </source>
</reference>
<organism evidence="2 3">
    <name type="scientific">Baudoinia panamericana (strain UAMH 10762)</name>
    <name type="common">Angels' share fungus</name>
    <name type="synonym">Baudoinia compniacensis (strain UAMH 10762)</name>
    <dbReference type="NCBI Taxonomy" id="717646"/>
    <lineage>
        <taxon>Eukaryota</taxon>
        <taxon>Fungi</taxon>
        <taxon>Dikarya</taxon>
        <taxon>Ascomycota</taxon>
        <taxon>Pezizomycotina</taxon>
        <taxon>Dothideomycetes</taxon>
        <taxon>Dothideomycetidae</taxon>
        <taxon>Mycosphaerellales</taxon>
        <taxon>Teratosphaeriaceae</taxon>
        <taxon>Baudoinia</taxon>
    </lineage>
</organism>
<evidence type="ECO:0000313" key="2">
    <source>
        <dbReference type="EMBL" id="EMC90857.1"/>
    </source>
</evidence>
<feature type="region of interest" description="Disordered" evidence="1">
    <location>
        <begin position="35"/>
        <end position="82"/>
    </location>
</feature>
<gene>
    <name evidence="2" type="ORF">BAUCODRAFT_335426</name>
</gene>
<protein>
    <submittedName>
        <fullName evidence="2">Uncharacterized protein</fullName>
    </submittedName>
</protein>
<name>M2LAL5_BAUPA</name>
<evidence type="ECO:0000256" key="1">
    <source>
        <dbReference type="SAM" id="MobiDB-lite"/>
    </source>
</evidence>